<dbReference type="AlphaFoldDB" id="A0A3A6PUF6"/>
<dbReference type="PROSITE" id="PS51677">
    <property type="entry name" value="NODB"/>
    <property type="match status" value="1"/>
</dbReference>
<dbReference type="InterPro" id="IPR050248">
    <property type="entry name" value="Polysacc_deacetylase_ArnD"/>
</dbReference>
<dbReference type="GO" id="GO:0005975">
    <property type="term" value="P:carbohydrate metabolic process"/>
    <property type="evidence" value="ECO:0007669"/>
    <property type="project" value="InterPro"/>
</dbReference>
<name>A0A3A6PUF6_9BACL</name>
<dbReference type="SUPFAM" id="SSF88713">
    <property type="entry name" value="Glycoside hydrolase/deacetylase"/>
    <property type="match status" value="1"/>
</dbReference>
<dbReference type="EMBL" id="QXQB01000005">
    <property type="protein sequence ID" value="RJX37534.1"/>
    <property type="molecule type" value="Genomic_DNA"/>
</dbReference>
<dbReference type="Pfam" id="PF01522">
    <property type="entry name" value="Polysacc_deac_1"/>
    <property type="match status" value="1"/>
</dbReference>
<gene>
    <name evidence="2" type="ORF">D3P09_21365</name>
</gene>
<comment type="caution">
    <text evidence="2">The sequence shown here is derived from an EMBL/GenBank/DDBJ whole genome shotgun (WGS) entry which is preliminary data.</text>
</comment>
<dbReference type="PANTHER" id="PTHR10587">
    <property type="entry name" value="GLYCOSYL TRANSFERASE-RELATED"/>
    <property type="match status" value="1"/>
</dbReference>
<dbReference type="GO" id="GO:0016810">
    <property type="term" value="F:hydrolase activity, acting on carbon-nitrogen (but not peptide) bonds"/>
    <property type="evidence" value="ECO:0007669"/>
    <property type="project" value="InterPro"/>
</dbReference>
<protein>
    <submittedName>
        <fullName evidence="2">Polysaccharide deacetylase family protein</fullName>
    </submittedName>
</protein>
<accession>A0A3A6PUF6</accession>
<proteinExistence type="predicted"/>
<reference evidence="2 3" key="1">
    <citation type="submission" date="2018-09" db="EMBL/GenBank/DDBJ databases">
        <title>Paenibacillus aracenensis nov. sp. isolated from a cave in southern Spain.</title>
        <authorList>
            <person name="Jurado V."/>
            <person name="Gutierrez-Patricio S."/>
            <person name="Gonzalez-Pimentel J.L."/>
            <person name="Miller A.Z."/>
            <person name="Laiz L."/>
            <person name="Saiz-Jimenez C."/>
        </authorList>
    </citation>
    <scope>NUCLEOTIDE SEQUENCE [LARGE SCALE GENOMIC DNA]</scope>
    <source>
        <strain evidence="2 3">JCM 19203</strain>
    </source>
</reference>
<evidence type="ECO:0000313" key="3">
    <source>
        <dbReference type="Proteomes" id="UP000267798"/>
    </source>
</evidence>
<dbReference type="Proteomes" id="UP000267798">
    <property type="component" value="Unassembled WGS sequence"/>
</dbReference>
<feature type="domain" description="NodB homology" evidence="1">
    <location>
        <begin position="36"/>
        <end position="219"/>
    </location>
</feature>
<sequence length="236" mass="27063">MNQIIDYRKFCHDQKLEMNLDVQIITEVTGLNDKERYVCLTFDDGPSIEYTPQILDILREHNVHATFFVLGEFVSYFPEVARRIIEEGHEIANHTFSHPELHNLSQSELLSELLRTETEIASVIENEKCKLFRPTYGVFSADTVENVRKLGYKFVLWSRTMLVKDWELPGVDIMVNTITRHLKNGAIILLHDGGGNRDQTVQTIREVIPVILKKGYSIITVSELLNLSTTKGNSSE</sequence>
<dbReference type="OrthoDB" id="2649545at2"/>
<dbReference type="RefSeq" id="WP_120113458.1">
    <property type="nucleotide sequence ID" value="NZ_QXQB01000005.1"/>
</dbReference>
<evidence type="ECO:0000259" key="1">
    <source>
        <dbReference type="PROSITE" id="PS51677"/>
    </source>
</evidence>
<dbReference type="InterPro" id="IPR002509">
    <property type="entry name" value="NODB_dom"/>
</dbReference>
<dbReference type="CDD" id="cd10917">
    <property type="entry name" value="CE4_NodB_like_6s_7s"/>
    <property type="match status" value="1"/>
</dbReference>
<organism evidence="2 3">
    <name type="scientific">Paenibacillus pinisoli</name>
    <dbReference type="NCBI Taxonomy" id="1276110"/>
    <lineage>
        <taxon>Bacteria</taxon>
        <taxon>Bacillati</taxon>
        <taxon>Bacillota</taxon>
        <taxon>Bacilli</taxon>
        <taxon>Bacillales</taxon>
        <taxon>Paenibacillaceae</taxon>
        <taxon>Paenibacillus</taxon>
    </lineage>
</organism>
<dbReference type="Gene3D" id="3.20.20.370">
    <property type="entry name" value="Glycoside hydrolase/deacetylase"/>
    <property type="match status" value="1"/>
</dbReference>
<evidence type="ECO:0000313" key="2">
    <source>
        <dbReference type="EMBL" id="RJX37534.1"/>
    </source>
</evidence>
<keyword evidence="3" id="KW-1185">Reference proteome</keyword>
<dbReference type="InterPro" id="IPR011330">
    <property type="entry name" value="Glyco_hydro/deAcase_b/a-brl"/>
</dbReference>